<evidence type="ECO:0000256" key="1">
    <source>
        <dbReference type="ARBA" id="ARBA00022516"/>
    </source>
</evidence>
<evidence type="ECO:0000313" key="8">
    <source>
        <dbReference type="EMBL" id="VDM88018.1"/>
    </source>
</evidence>
<dbReference type="KEGG" id="mbai:MB901379_01572"/>
<evidence type="ECO:0000256" key="5">
    <source>
        <dbReference type="ARBA" id="ARBA00038330"/>
    </source>
</evidence>
<evidence type="ECO:0000256" key="2">
    <source>
        <dbReference type="ARBA" id="ARBA00022603"/>
    </source>
</evidence>
<evidence type="ECO:0000256" key="3">
    <source>
        <dbReference type="ARBA" id="ARBA00022679"/>
    </source>
</evidence>
<proteinExistence type="inferred from homology"/>
<keyword evidence="3 8" id="KW-0808">Transferase</keyword>
<dbReference type="AlphaFoldDB" id="A0A3S4FPR4"/>
<keyword evidence="2 8" id="KW-0489">Methyltransferase</keyword>
<evidence type="ECO:0000256" key="6">
    <source>
        <dbReference type="SAM" id="MobiDB-lite"/>
    </source>
</evidence>
<evidence type="ECO:0000313" key="9">
    <source>
        <dbReference type="Proteomes" id="UP000269998"/>
    </source>
</evidence>
<evidence type="ECO:0000259" key="7">
    <source>
        <dbReference type="Pfam" id="PF08241"/>
    </source>
</evidence>
<sequence>MHKRIDKPKAKSAHRHRPRTAPSITVTPGTLPQPAPGRGRTPGAISVWRLTQPPSRHFSCGGIAHVSCLPYSLPMAFSRVHRLLARVGSTSIYKRVWRFWYPLMTRGLGSDEIVFINWAYEEDPPMNLPLEAPDEPNRAHINLYHRTATQADLTGKRVLEVSCGHGGGASYLTRTLKPASYTGLDLNGAGIKLCQKRHNLPGLEFVRGDAENLPFDDESFDVVLNVEASHCYPHFPRFLAEVERVLRPGGYFPYADLRPSNEVAEWEAALAESSLRQLSQKEINAEVLRGIEKNTQKSRDLVDRNLPAFLRFAGREYIGVEGTQLFRYLESGDISYRMYCFIKD</sequence>
<dbReference type="NCBIfam" id="NF045823">
    <property type="entry name" value="PthPhpthDimycoMt"/>
    <property type="match status" value="1"/>
</dbReference>
<dbReference type="GO" id="GO:0032259">
    <property type="term" value="P:methylation"/>
    <property type="evidence" value="ECO:0007669"/>
    <property type="project" value="UniProtKB-KW"/>
</dbReference>
<feature type="region of interest" description="Disordered" evidence="6">
    <location>
        <begin position="1"/>
        <end position="44"/>
    </location>
</feature>
<evidence type="ECO:0000256" key="4">
    <source>
        <dbReference type="ARBA" id="ARBA00037600"/>
    </source>
</evidence>
<protein>
    <submittedName>
        <fullName evidence="8">Phthiotriol/phenolphthiotriol dimycocerosates methyltransferase</fullName>
        <ecNumber evidence="8">2.1.1.-</ecNumber>
    </submittedName>
</protein>
<dbReference type="EMBL" id="LR130759">
    <property type="protein sequence ID" value="VDM88018.1"/>
    <property type="molecule type" value="Genomic_DNA"/>
</dbReference>
<keyword evidence="9" id="KW-1185">Reference proteome</keyword>
<reference evidence="9" key="1">
    <citation type="submission" date="2018-02" db="EMBL/GenBank/DDBJ databases">
        <authorList>
            <person name="Seth-Smith MB H."/>
            <person name="Seth-Smith H."/>
        </authorList>
    </citation>
    <scope>NUCLEOTIDE SEQUENCE [LARGE SCALE GENOMIC DNA]</scope>
</reference>
<dbReference type="GO" id="GO:0008757">
    <property type="term" value="F:S-adenosylmethionine-dependent methyltransferase activity"/>
    <property type="evidence" value="ECO:0007669"/>
    <property type="project" value="InterPro"/>
</dbReference>
<dbReference type="SUPFAM" id="SSF53335">
    <property type="entry name" value="S-adenosyl-L-methionine-dependent methyltransferases"/>
    <property type="match status" value="1"/>
</dbReference>
<dbReference type="Gene3D" id="3.40.50.150">
    <property type="entry name" value="Vaccinia Virus protein VP39"/>
    <property type="match status" value="1"/>
</dbReference>
<dbReference type="Pfam" id="PF08241">
    <property type="entry name" value="Methyltransf_11"/>
    <property type="match status" value="1"/>
</dbReference>
<organism evidence="8 9">
    <name type="scientific">Mycobacterium basiliense</name>
    <dbReference type="NCBI Taxonomy" id="2094119"/>
    <lineage>
        <taxon>Bacteria</taxon>
        <taxon>Bacillati</taxon>
        <taxon>Actinomycetota</taxon>
        <taxon>Actinomycetes</taxon>
        <taxon>Mycobacteriales</taxon>
        <taxon>Mycobacteriaceae</taxon>
        <taxon>Mycobacterium</taxon>
    </lineage>
</organism>
<feature type="domain" description="Methyltransferase type 11" evidence="7">
    <location>
        <begin position="159"/>
        <end position="252"/>
    </location>
</feature>
<keyword evidence="1" id="KW-0444">Lipid biosynthesis</keyword>
<dbReference type="EC" id="2.1.1.-" evidence="8"/>
<dbReference type="PANTHER" id="PTHR43591">
    <property type="entry name" value="METHYLTRANSFERASE"/>
    <property type="match status" value="1"/>
</dbReference>
<keyword evidence="1" id="KW-0443">Lipid metabolism</keyword>
<comment type="similarity">
    <text evidence="5">Belongs to the methyltransferase superfamily. Phthiotriol/phenolphthiotriol dimycocerosates methyltransferase family.</text>
</comment>
<dbReference type="Proteomes" id="UP000269998">
    <property type="component" value="Chromosome"/>
</dbReference>
<feature type="compositionally biased region" description="Basic residues" evidence="6">
    <location>
        <begin position="1"/>
        <end position="19"/>
    </location>
</feature>
<dbReference type="InterPro" id="IPR013216">
    <property type="entry name" value="Methyltransf_11"/>
</dbReference>
<dbReference type="InterPro" id="IPR029063">
    <property type="entry name" value="SAM-dependent_MTases_sf"/>
</dbReference>
<comment type="function">
    <text evidence="4">Catalyzes the methylation of the lipid moiety of the intermediate compounds phthiotriol and glycosylated phenolphthiotriol dimycoserosates to form phthiocerol dimycocerosates (DIM A) and glycosylated phenolphthiocerol dimycocerosates (PGL).</text>
</comment>
<name>A0A3S4FPR4_9MYCO</name>
<gene>
    <name evidence="8" type="ORF">MB901379_01572</name>
</gene>
<dbReference type="InterPro" id="IPR054877">
    <property type="entry name" value="PthPhpthDimycoMt"/>
</dbReference>
<dbReference type="CDD" id="cd02440">
    <property type="entry name" value="AdoMet_MTases"/>
    <property type="match status" value="1"/>
</dbReference>
<accession>A0A3S4FPR4</accession>